<keyword evidence="6" id="KW-0156">Chromatin regulator</keyword>
<evidence type="ECO:0000256" key="8">
    <source>
        <dbReference type="ARBA" id="ARBA00023163"/>
    </source>
</evidence>
<keyword evidence="4 10" id="KW-0863">Zinc-finger</keyword>
<dbReference type="SMART" id="SM00249">
    <property type="entry name" value="PHD"/>
    <property type="match status" value="1"/>
</dbReference>
<dbReference type="AlphaFoldDB" id="A0A8T2UJZ6"/>
<dbReference type="PROSITE" id="PS01359">
    <property type="entry name" value="ZF_PHD_1"/>
    <property type="match status" value="1"/>
</dbReference>
<sequence length="243" mass="27879">MEASTMPMSVEEVFEDYQGRRAGLIKALTTEVREFRQQCDPAKENLCLYAYPKGTWEVTLPAEEVPPELPEPALGINFARDGMEHRDWVSLIAVHSDSWLYAVAFFYCARFNKQESYRKRLFGMINELPTVYEVVSGRKSIKEKPIATNGASKVKPSIKKDKPPKQAPPPKEEDESYQDEEDEENETFCGICGGLYSKSEFWIACDVCEKWFHGKCVKITPARAEHIKQYKCPPCMNHKRARP</sequence>
<dbReference type="GO" id="GO:0000976">
    <property type="term" value="F:transcription cis-regulatory region binding"/>
    <property type="evidence" value="ECO:0007669"/>
    <property type="project" value="TreeGrafter"/>
</dbReference>
<evidence type="ECO:0000256" key="10">
    <source>
        <dbReference type="PROSITE-ProRule" id="PRU00146"/>
    </source>
</evidence>
<evidence type="ECO:0000259" key="12">
    <source>
        <dbReference type="PROSITE" id="PS50016"/>
    </source>
</evidence>
<keyword evidence="5" id="KW-0862">Zinc</keyword>
<dbReference type="GO" id="GO:0003712">
    <property type="term" value="F:transcription coregulator activity"/>
    <property type="evidence" value="ECO:0007669"/>
    <property type="project" value="TreeGrafter"/>
</dbReference>
<dbReference type="InterPro" id="IPR044104">
    <property type="entry name" value="PHD_AL_plant"/>
</dbReference>
<proteinExistence type="inferred from homology"/>
<keyword evidence="8" id="KW-0804">Transcription</keyword>
<feature type="compositionally biased region" description="Acidic residues" evidence="11">
    <location>
        <begin position="172"/>
        <end position="182"/>
    </location>
</feature>
<feature type="domain" description="PHD-type" evidence="12">
    <location>
        <begin position="186"/>
        <end position="238"/>
    </location>
</feature>
<comment type="subcellular location">
    <subcellularLocation>
        <location evidence="1">Nucleus</location>
    </subcellularLocation>
</comment>
<dbReference type="Gene3D" id="3.30.40.10">
    <property type="entry name" value="Zinc/RING finger domain, C3HC4 (zinc finger)"/>
    <property type="match status" value="1"/>
</dbReference>
<gene>
    <name evidence="13" type="ORF">KP509_07G032800</name>
</gene>
<evidence type="ECO:0000256" key="3">
    <source>
        <dbReference type="ARBA" id="ARBA00022723"/>
    </source>
</evidence>
<dbReference type="FunFam" id="3.30.40.10:FF:000306">
    <property type="entry name" value="PHD finger alfin-like protein"/>
    <property type="match status" value="1"/>
</dbReference>
<dbReference type="InterPro" id="IPR011011">
    <property type="entry name" value="Znf_FYVE_PHD"/>
</dbReference>
<keyword evidence="7" id="KW-0805">Transcription regulation</keyword>
<evidence type="ECO:0000256" key="7">
    <source>
        <dbReference type="ARBA" id="ARBA00023015"/>
    </source>
</evidence>
<dbReference type="GO" id="GO:0006355">
    <property type="term" value="P:regulation of DNA-templated transcription"/>
    <property type="evidence" value="ECO:0007669"/>
    <property type="project" value="InterPro"/>
</dbReference>
<name>A0A8T2UJZ6_CERRI</name>
<organism evidence="13 14">
    <name type="scientific">Ceratopteris richardii</name>
    <name type="common">Triangle waterfern</name>
    <dbReference type="NCBI Taxonomy" id="49495"/>
    <lineage>
        <taxon>Eukaryota</taxon>
        <taxon>Viridiplantae</taxon>
        <taxon>Streptophyta</taxon>
        <taxon>Embryophyta</taxon>
        <taxon>Tracheophyta</taxon>
        <taxon>Polypodiopsida</taxon>
        <taxon>Polypodiidae</taxon>
        <taxon>Polypodiales</taxon>
        <taxon>Pteridineae</taxon>
        <taxon>Pteridaceae</taxon>
        <taxon>Parkerioideae</taxon>
        <taxon>Ceratopteris</taxon>
    </lineage>
</organism>
<dbReference type="SUPFAM" id="SSF57903">
    <property type="entry name" value="FYVE/PHD zinc finger"/>
    <property type="match status" value="1"/>
</dbReference>
<protein>
    <recommendedName>
        <fullName evidence="12">PHD-type domain-containing protein</fullName>
    </recommendedName>
</protein>
<evidence type="ECO:0000256" key="9">
    <source>
        <dbReference type="ARBA" id="ARBA00023242"/>
    </source>
</evidence>
<comment type="similarity">
    <text evidence="2">Belongs to the Alfin family.</text>
</comment>
<dbReference type="PANTHER" id="PTHR12321:SF98">
    <property type="entry name" value="PHD FINGER PROTEIN ALFIN-LIKE 5"/>
    <property type="match status" value="1"/>
</dbReference>
<evidence type="ECO:0000256" key="1">
    <source>
        <dbReference type="ARBA" id="ARBA00004123"/>
    </source>
</evidence>
<dbReference type="InterPro" id="IPR045104">
    <property type="entry name" value="Alfin"/>
</dbReference>
<comment type="caution">
    <text evidence="13">The sequence shown here is derived from an EMBL/GenBank/DDBJ whole genome shotgun (WGS) entry which is preliminary data.</text>
</comment>
<dbReference type="InterPro" id="IPR013083">
    <property type="entry name" value="Znf_RING/FYVE/PHD"/>
</dbReference>
<dbReference type="GO" id="GO:0042393">
    <property type="term" value="F:histone binding"/>
    <property type="evidence" value="ECO:0007669"/>
    <property type="project" value="InterPro"/>
</dbReference>
<evidence type="ECO:0000313" key="13">
    <source>
        <dbReference type="EMBL" id="KAH7432659.1"/>
    </source>
</evidence>
<dbReference type="Proteomes" id="UP000825935">
    <property type="component" value="Chromosome 7"/>
</dbReference>
<evidence type="ECO:0000256" key="11">
    <source>
        <dbReference type="SAM" id="MobiDB-lite"/>
    </source>
</evidence>
<keyword evidence="14" id="KW-1185">Reference proteome</keyword>
<dbReference type="InterPro" id="IPR021998">
    <property type="entry name" value="Alfin_N"/>
</dbReference>
<keyword evidence="9" id="KW-0539">Nucleus</keyword>
<dbReference type="PANTHER" id="PTHR12321">
    <property type="entry name" value="CPG BINDING PROTEIN"/>
    <property type="match status" value="1"/>
</dbReference>
<dbReference type="InterPro" id="IPR019787">
    <property type="entry name" value="Znf_PHD-finger"/>
</dbReference>
<feature type="region of interest" description="Disordered" evidence="11">
    <location>
        <begin position="146"/>
        <end position="182"/>
    </location>
</feature>
<evidence type="ECO:0000256" key="5">
    <source>
        <dbReference type="ARBA" id="ARBA00022833"/>
    </source>
</evidence>
<dbReference type="PROSITE" id="PS50016">
    <property type="entry name" value="ZF_PHD_2"/>
    <property type="match status" value="1"/>
</dbReference>
<dbReference type="InterPro" id="IPR019786">
    <property type="entry name" value="Zinc_finger_PHD-type_CS"/>
</dbReference>
<evidence type="ECO:0000256" key="4">
    <source>
        <dbReference type="ARBA" id="ARBA00022771"/>
    </source>
</evidence>
<dbReference type="OrthoDB" id="436852at2759"/>
<keyword evidence="3" id="KW-0479">Metal-binding</keyword>
<accession>A0A8T2UJZ6</accession>
<dbReference type="Pfam" id="PF12165">
    <property type="entry name" value="Alfin"/>
    <property type="match status" value="1"/>
</dbReference>
<reference evidence="13" key="1">
    <citation type="submission" date="2021-08" db="EMBL/GenBank/DDBJ databases">
        <title>WGS assembly of Ceratopteris richardii.</title>
        <authorList>
            <person name="Marchant D.B."/>
            <person name="Chen G."/>
            <person name="Jenkins J."/>
            <person name="Shu S."/>
            <person name="Leebens-Mack J."/>
            <person name="Grimwood J."/>
            <person name="Schmutz J."/>
            <person name="Soltis P."/>
            <person name="Soltis D."/>
            <person name="Chen Z.-H."/>
        </authorList>
    </citation>
    <scope>NUCLEOTIDE SEQUENCE</scope>
    <source>
        <strain evidence="13">Whitten #5841</strain>
        <tissue evidence="13">Leaf</tissue>
    </source>
</reference>
<dbReference type="Pfam" id="PF00628">
    <property type="entry name" value="PHD"/>
    <property type="match status" value="1"/>
</dbReference>
<dbReference type="GO" id="GO:0006325">
    <property type="term" value="P:chromatin organization"/>
    <property type="evidence" value="ECO:0007669"/>
    <property type="project" value="UniProtKB-KW"/>
</dbReference>
<evidence type="ECO:0000313" key="14">
    <source>
        <dbReference type="Proteomes" id="UP000825935"/>
    </source>
</evidence>
<dbReference type="InterPro" id="IPR001965">
    <property type="entry name" value="Znf_PHD"/>
</dbReference>
<dbReference type="GO" id="GO:0005634">
    <property type="term" value="C:nucleus"/>
    <property type="evidence" value="ECO:0007669"/>
    <property type="project" value="UniProtKB-SubCell"/>
</dbReference>
<evidence type="ECO:0000256" key="2">
    <source>
        <dbReference type="ARBA" id="ARBA00010445"/>
    </source>
</evidence>
<evidence type="ECO:0000256" key="6">
    <source>
        <dbReference type="ARBA" id="ARBA00022853"/>
    </source>
</evidence>
<dbReference type="EMBL" id="CM035412">
    <property type="protein sequence ID" value="KAH7432659.1"/>
    <property type="molecule type" value="Genomic_DNA"/>
</dbReference>
<dbReference type="CDD" id="cd15613">
    <property type="entry name" value="PHD_AL_plant"/>
    <property type="match status" value="1"/>
</dbReference>
<dbReference type="GO" id="GO:0008270">
    <property type="term" value="F:zinc ion binding"/>
    <property type="evidence" value="ECO:0007669"/>
    <property type="project" value="UniProtKB-KW"/>
</dbReference>